<keyword evidence="1" id="KW-1133">Transmembrane helix</keyword>
<keyword evidence="3" id="KW-1185">Reference proteome</keyword>
<dbReference type="EMBL" id="CP144690">
    <property type="protein sequence ID" value="WVY89583.1"/>
    <property type="molecule type" value="Genomic_DNA"/>
</dbReference>
<feature type="transmembrane region" description="Helical" evidence="1">
    <location>
        <begin position="75"/>
        <end position="99"/>
    </location>
</feature>
<organism evidence="2 3">
    <name type="scientific">Vigna mungo</name>
    <name type="common">Black gram</name>
    <name type="synonym">Phaseolus mungo</name>
    <dbReference type="NCBI Taxonomy" id="3915"/>
    <lineage>
        <taxon>Eukaryota</taxon>
        <taxon>Viridiplantae</taxon>
        <taxon>Streptophyta</taxon>
        <taxon>Embryophyta</taxon>
        <taxon>Tracheophyta</taxon>
        <taxon>Spermatophyta</taxon>
        <taxon>Magnoliopsida</taxon>
        <taxon>eudicotyledons</taxon>
        <taxon>Gunneridae</taxon>
        <taxon>Pentapetalae</taxon>
        <taxon>rosids</taxon>
        <taxon>fabids</taxon>
        <taxon>Fabales</taxon>
        <taxon>Fabaceae</taxon>
        <taxon>Papilionoideae</taxon>
        <taxon>50 kb inversion clade</taxon>
        <taxon>NPAAA clade</taxon>
        <taxon>indigoferoid/millettioid clade</taxon>
        <taxon>Phaseoleae</taxon>
        <taxon>Vigna</taxon>
    </lineage>
</organism>
<keyword evidence="1" id="KW-0812">Transmembrane</keyword>
<keyword evidence="1" id="KW-0472">Membrane</keyword>
<reference evidence="2 3" key="1">
    <citation type="journal article" date="2023" name="Life. Sci Alliance">
        <title>Evolutionary insights into 3D genome organization and epigenetic landscape of Vigna mungo.</title>
        <authorList>
            <person name="Junaid A."/>
            <person name="Singh B."/>
            <person name="Bhatia S."/>
        </authorList>
    </citation>
    <scope>NUCLEOTIDE SEQUENCE [LARGE SCALE GENOMIC DNA]</scope>
    <source>
        <strain evidence="2">Urdbean</strain>
    </source>
</reference>
<protein>
    <submittedName>
        <fullName evidence="2">Uncharacterized protein</fullName>
    </submittedName>
</protein>
<proteinExistence type="predicted"/>
<feature type="non-terminal residue" evidence="2">
    <location>
        <position position="122"/>
    </location>
</feature>
<dbReference type="Proteomes" id="UP001374535">
    <property type="component" value="Chromosome 11"/>
</dbReference>
<sequence>MKQDMGLINCKVCKGSGISLCYHMCKTNYNDCIFLPEYFGCISFPLPLLRNCLILLRENQYIVFPQGKKKEIIHFFPCSTMAYLLSSLFFLFMHVFPLYRIDFLQEMWRVWLFPSAMSYEVK</sequence>
<evidence type="ECO:0000313" key="3">
    <source>
        <dbReference type="Proteomes" id="UP001374535"/>
    </source>
</evidence>
<evidence type="ECO:0000256" key="1">
    <source>
        <dbReference type="SAM" id="Phobius"/>
    </source>
</evidence>
<accession>A0AAQ3RA88</accession>
<dbReference type="AlphaFoldDB" id="A0AAQ3RA88"/>
<name>A0AAQ3RA88_VIGMU</name>
<evidence type="ECO:0000313" key="2">
    <source>
        <dbReference type="EMBL" id="WVY89583.1"/>
    </source>
</evidence>
<gene>
    <name evidence="2" type="ORF">V8G54_035097</name>
</gene>